<name>A0ACB8R620_9AGAM</name>
<accession>A0ACB8R620</accession>
<protein>
    <submittedName>
        <fullName evidence="1">Uncharacterized protein</fullName>
    </submittedName>
</protein>
<sequence>MQTLTEDVQNLHLADTTVVRKPRTRTPMHLPLPPDIHTNPRVQFYGYEVSEEWLIAYGRKAVRPESAADMNDFSFIATAMKRMKRWTRISTLSLQFIVREDGEESQMISICSEEEHHLRPIQAQVDALTEVVGKQPRWYTDAQGPEFYEQ</sequence>
<evidence type="ECO:0000313" key="1">
    <source>
        <dbReference type="EMBL" id="KAI0039362.1"/>
    </source>
</evidence>
<proteinExistence type="predicted"/>
<reference evidence="1" key="2">
    <citation type="journal article" date="2022" name="New Phytol.">
        <title>Evolutionary transition to the ectomycorrhizal habit in the genomes of a hyperdiverse lineage of mushroom-forming fungi.</title>
        <authorList>
            <person name="Looney B."/>
            <person name="Miyauchi S."/>
            <person name="Morin E."/>
            <person name="Drula E."/>
            <person name="Courty P.E."/>
            <person name="Kohler A."/>
            <person name="Kuo A."/>
            <person name="LaButti K."/>
            <person name="Pangilinan J."/>
            <person name="Lipzen A."/>
            <person name="Riley R."/>
            <person name="Andreopoulos W."/>
            <person name="He G."/>
            <person name="Johnson J."/>
            <person name="Nolan M."/>
            <person name="Tritt A."/>
            <person name="Barry K.W."/>
            <person name="Grigoriev I.V."/>
            <person name="Nagy L.G."/>
            <person name="Hibbett D."/>
            <person name="Henrissat B."/>
            <person name="Matheny P.B."/>
            <person name="Labbe J."/>
            <person name="Martin F.M."/>
        </authorList>
    </citation>
    <scope>NUCLEOTIDE SEQUENCE</scope>
    <source>
        <strain evidence="1">FP105234-sp</strain>
    </source>
</reference>
<gene>
    <name evidence="1" type="ORF">FA95DRAFT_1567225</name>
</gene>
<reference evidence="1" key="1">
    <citation type="submission" date="2021-02" db="EMBL/GenBank/DDBJ databases">
        <authorList>
            <consortium name="DOE Joint Genome Institute"/>
            <person name="Ahrendt S."/>
            <person name="Looney B.P."/>
            <person name="Miyauchi S."/>
            <person name="Morin E."/>
            <person name="Drula E."/>
            <person name="Courty P.E."/>
            <person name="Chicoki N."/>
            <person name="Fauchery L."/>
            <person name="Kohler A."/>
            <person name="Kuo A."/>
            <person name="Labutti K."/>
            <person name="Pangilinan J."/>
            <person name="Lipzen A."/>
            <person name="Riley R."/>
            <person name="Andreopoulos W."/>
            <person name="He G."/>
            <person name="Johnson J."/>
            <person name="Barry K.W."/>
            <person name="Grigoriev I.V."/>
            <person name="Nagy L."/>
            <person name="Hibbett D."/>
            <person name="Henrissat B."/>
            <person name="Matheny P.B."/>
            <person name="Labbe J."/>
            <person name="Martin F."/>
        </authorList>
    </citation>
    <scope>NUCLEOTIDE SEQUENCE</scope>
    <source>
        <strain evidence="1">FP105234-sp</strain>
    </source>
</reference>
<keyword evidence="2" id="KW-1185">Reference proteome</keyword>
<organism evidence="1 2">
    <name type="scientific">Auriscalpium vulgare</name>
    <dbReference type="NCBI Taxonomy" id="40419"/>
    <lineage>
        <taxon>Eukaryota</taxon>
        <taxon>Fungi</taxon>
        <taxon>Dikarya</taxon>
        <taxon>Basidiomycota</taxon>
        <taxon>Agaricomycotina</taxon>
        <taxon>Agaricomycetes</taxon>
        <taxon>Russulales</taxon>
        <taxon>Auriscalpiaceae</taxon>
        <taxon>Auriscalpium</taxon>
    </lineage>
</organism>
<comment type="caution">
    <text evidence="1">The sequence shown here is derived from an EMBL/GenBank/DDBJ whole genome shotgun (WGS) entry which is preliminary data.</text>
</comment>
<dbReference type="Proteomes" id="UP000814033">
    <property type="component" value="Unassembled WGS sequence"/>
</dbReference>
<dbReference type="EMBL" id="MU276314">
    <property type="protein sequence ID" value="KAI0039362.1"/>
    <property type="molecule type" value="Genomic_DNA"/>
</dbReference>
<evidence type="ECO:0000313" key="2">
    <source>
        <dbReference type="Proteomes" id="UP000814033"/>
    </source>
</evidence>